<accession>A0A164KIZ3</accession>
<feature type="region of interest" description="Disordered" evidence="1">
    <location>
        <begin position="1"/>
        <end position="21"/>
    </location>
</feature>
<dbReference type="EMBL" id="LRGB01003310">
    <property type="protein sequence ID" value="KZS03300.1"/>
    <property type="molecule type" value="Genomic_DNA"/>
</dbReference>
<reference evidence="2 3" key="1">
    <citation type="submission" date="2016-03" db="EMBL/GenBank/DDBJ databases">
        <title>EvidentialGene: Evidence-directed Construction of Genes on Genomes.</title>
        <authorList>
            <person name="Gilbert D.G."/>
            <person name="Choi J.-H."/>
            <person name="Mockaitis K."/>
            <person name="Colbourne J."/>
            <person name="Pfrender M."/>
        </authorList>
    </citation>
    <scope>NUCLEOTIDE SEQUENCE [LARGE SCALE GENOMIC DNA]</scope>
    <source>
        <strain evidence="2 3">Xinb3</strain>
        <tissue evidence="2">Complete organism</tissue>
    </source>
</reference>
<comment type="caution">
    <text evidence="2">The sequence shown here is derived from an EMBL/GenBank/DDBJ whole genome shotgun (WGS) entry which is preliminary data.</text>
</comment>
<evidence type="ECO:0000313" key="3">
    <source>
        <dbReference type="Proteomes" id="UP000076858"/>
    </source>
</evidence>
<evidence type="ECO:0000313" key="2">
    <source>
        <dbReference type="EMBL" id="KZS03300.1"/>
    </source>
</evidence>
<name>A0A164KIZ3_9CRUS</name>
<dbReference type="AlphaFoldDB" id="A0A164KIZ3"/>
<protein>
    <submittedName>
        <fullName evidence="2">Uncharacterized protein</fullName>
    </submittedName>
</protein>
<sequence length="21" mass="2442">MNVSTERLQSPDLSPTYRHPL</sequence>
<evidence type="ECO:0000256" key="1">
    <source>
        <dbReference type="SAM" id="MobiDB-lite"/>
    </source>
</evidence>
<feature type="compositionally biased region" description="Polar residues" evidence="1">
    <location>
        <begin position="1"/>
        <end position="13"/>
    </location>
</feature>
<dbReference type="Proteomes" id="UP000076858">
    <property type="component" value="Unassembled WGS sequence"/>
</dbReference>
<gene>
    <name evidence="2" type="ORF">APZ42_034014</name>
</gene>
<organism evidence="2 3">
    <name type="scientific">Daphnia magna</name>
    <dbReference type="NCBI Taxonomy" id="35525"/>
    <lineage>
        <taxon>Eukaryota</taxon>
        <taxon>Metazoa</taxon>
        <taxon>Ecdysozoa</taxon>
        <taxon>Arthropoda</taxon>
        <taxon>Crustacea</taxon>
        <taxon>Branchiopoda</taxon>
        <taxon>Diplostraca</taxon>
        <taxon>Cladocera</taxon>
        <taxon>Anomopoda</taxon>
        <taxon>Daphniidae</taxon>
        <taxon>Daphnia</taxon>
    </lineage>
</organism>
<proteinExistence type="predicted"/>
<keyword evidence="3" id="KW-1185">Reference proteome</keyword>